<dbReference type="KEGG" id="vg:19525591"/>
<dbReference type="RefSeq" id="YP_009035771.1">
    <property type="nucleotide sequence ID" value="NC_024207.1"/>
</dbReference>
<reference evidence="2" key="1">
    <citation type="submission" date="2014-09" db="EMBL/GenBank/DDBJ databases">
        <authorList>
            <person name="Sauder A.B."/>
            <person name="McKenzie Q.R."/>
            <person name="Temple L.M."/>
            <person name="Alexis B.K."/>
            <person name="Al-Atrache Z."/>
            <person name="Lewis L.O."/>
            <person name="Loesser-Casey K.E."/>
            <person name="Mitchell K.J."/>
        </authorList>
    </citation>
    <scope>NUCLEOTIDE SEQUENCE [LARGE SCALE GENOMIC DNA]</scope>
</reference>
<dbReference type="Proteomes" id="UP000026901">
    <property type="component" value="Segment"/>
</dbReference>
<protein>
    <submittedName>
        <fullName evidence="1">Uncharacterized protein</fullName>
    </submittedName>
</protein>
<evidence type="ECO:0000313" key="2">
    <source>
        <dbReference type="Proteomes" id="UP000026901"/>
    </source>
</evidence>
<dbReference type="GeneID" id="19525591"/>
<name>A0A024B017_9CAUD</name>
<evidence type="ECO:0000313" key="1">
    <source>
        <dbReference type="EMBL" id="AHZ09974.1"/>
    </source>
</evidence>
<sequence>MQWVKLPQVDKLVATHNKLMNIPYYEWDALDKETQKFHKSLQYIKENSVTVNNMKETLRLAAGMRELMEMLEEFYRDGRFTEHTELENAVMDLIHDVHLKYYPNSVIREQEVHHDI</sequence>
<dbReference type="EMBL" id="KJ489398">
    <property type="protein sequence ID" value="AHZ09974.1"/>
    <property type="molecule type" value="Genomic_DNA"/>
</dbReference>
<keyword evidence="2" id="KW-1185">Reference proteome</keyword>
<proteinExistence type="predicted"/>
<accession>A0A024B017</accession>
<organism evidence="1 2">
    <name type="scientific">Bacillus phage Evoli</name>
    <dbReference type="NCBI Taxonomy" id="1486658"/>
    <lineage>
        <taxon>Viruses</taxon>
        <taxon>Duplodnaviria</taxon>
        <taxon>Heunggongvirae</taxon>
        <taxon>Uroviricota</taxon>
        <taxon>Caudoviricetes</taxon>
        <taxon>Herelleviridae</taxon>
        <taxon>Bastillevirinae</taxon>
        <taxon>Bastillevirus</taxon>
        <taxon>Bastillevirus evoli</taxon>
    </lineage>
</organism>